<comment type="caution">
    <text evidence="1">The sequence shown here is derived from an EMBL/GenBank/DDBJ whole genome shotgun (WGS) entry which is preliminary data.</text>
</comment>
<accession>A0A559SME9</accession>
<sequence length="106" mass="11497">MTQSVTGISMTISHCSIPGIDTRLDDVAQDSPMTQLSQPAVASPSENALWSSQFNVSEVGRADCTCQLLGVAQIPVPAFKNFERHLVVVADDSIATCFDREDLRWA</sequence>
<gene>
    <name evidence="1" type="ORF">BCL32_3689</name>
</gene>
<name>A0A559SME9_9HYPH</name>
<evidence type="ECO:0000313" key="1">
    <source>
        <dbReference type="EMBL" id="TVZ63537.1"/>
    </source>
</evidence>
<evidence type="ECO:0000313" key="2">
    <source>
        <dbReference type="Proteomes" id="UP000319824"/>
    </source>
</evidence>
<protein>
    <submittedName>
        <fullName evidence="1">Uncharacterized protein</fullName>
    </submittedName>
</protein>
<organism evidence="1 2">
    <name type="scientific">Rhizobium mongolense USDA 1844</name>
    <dbReference type="NCBI Taxonomy" id="1079460"/>
    <lineage>
        <taxon>Bacteria</taxon>
        <taxon>Pseudomonadati</taxon>
        <taxon>Pseudomonadota</taxon>
        <taxon>Alphaproteobacteria</taxon>
        <taxon>Hyphomicrobiales</taxon>
        <taxon>Rhizobiaceae</taxon>
        <taxon>Rhizobium/Agrobacterium group</taxon>
        <taxon>Rhizobium</taxon>
    </lineage>
</organism>
<dbReference type="AlphaFoldDB" id="A0A559SME9"/>
<reference evidence="1 2" key="1">
    <citation type="submission" date="2019-06" db="EMBL/GenBank/DDBJ databases">
        <title>Pac Bio to generate improved reference genome sequences for organisms with transposon mutant libraries (support for FEBA project).</title>
        <authorList>
            <person name="Blow M."/>
        </authorList>
    </citation>
    <scope>NUCLEOTIDE SEQUENCE [LARGE SCALE GENOMIC DNA]</scope>
    <source>
        <strain evidence="1 2">USDA 1844</strain>
    </source>
</reference>
<dbReference type="EMBL" id="VISO01000003">
    <property type="protein sequence ID" value="TVZ63537.1"/>
    <property type="molecule type" value="Genomic_DNA"/>
</dbReference>
<dbReference type="Proteomes" id="UP000319824">
    <property type="component" value="Unassembled WGS sequence"/>
</dbReference>
<proteinExistence type="predicted"/>